<evidence type="ECO:0000256" key="1">
    <source>
        <dbReference type="SAM" id="MobiDB-lite"/>
    </source>
</evidence>
<keyword evidence="3" id="KW-1185">Reference proteome</keyword>
<reference evidence="2 3" key="1">
    <citation type="submission" date="2016-07" db="EMBL/GenBank/DDBJ databases">
        <title>Pervasive Adenine N6-methylation of Active Genes in Fungi.</title>
        <authorList>
            <consortium name="DOE Joint Genome Institute"/>
            <person name="Mondo S.J."/>
            <person name="Dannebaum R.O."/>
            <person name="Kuo R.C."/>
            <person name="Labutti K."/>
            <person name="Haridas S."/>
            <person name="Kuo A."/>
            <person name="Salamov A."/>
            <person name="Ahrendt S.R."/>
            <person name="Lipzen A."/>
            <person name="Sullivan W."/>
            <person name="Andreopoulos W.B."/>
            <person name="Clum A."/>
            <person name="Lindquist E."/>
            <person name="Daum C."/>
            <person name="Ramamoorthy G.K."/>
            <person name="Gryganskyi A."/>
            <person name="Culley D."/>
            <person name="Magnuson J.K."/>
            <person name="James T.Y."/>
            <person name="O'Malley M.A."/>
            <person name="Stajich J.E."/>
            <person name="Spatafora J.W."/>
            <person name="Visel A."/>
            <person name="Grigoriev I.V."/>
        </authorList>
    </citation>
    <scope>NUCLEOTIDE SEQUENCE [LARGE SCALE GENOMIC DNA]</scope>
    <source>
        <strain evidence="2 3">PL171</strain>
    </source>
</reference>
<evidence type="ECO:0000313" key="3">
    <source>
        <dbReference type="Proteomes" id="UP000193411"/>
    </source>
</evidence>
<protein>
    <submittedName>
        <fullName evidence="2">Uncharacterized protein</fullName>
    </submittedName>
</protein>
<accession>A0A1Y2HWV6</accession>
<feature type="compositionally biased region" description="Basic residues" evidence="1">
    <location>
        <begin position="194"/>
        <end position="214"/>
    </location>
</feature>
<feature type="region of interest" description="Disordered" evidence="1">
    <location>
        <begin position="101"/>
        <end position="121"/>
    </location>
</feature>
<gene>
    <name evidence="2" type="ORF">BCR44DRAFT_1267500</name>
</gene>
<dbReference type="Proteomes" id="UP000193411">
    <property type="component" value="Unassembled WGS sequence"/>
</dbReference>
<feature type="region of interest" description="Disordered" evidence="1">
    <location>
        <begin position="135"/>
        <end position="214"/>
    </location>
</feature>
<proteinExistence type="predicted"/>
<organism evidence="2 3">
    <name type="scientific">Catenaria anguillulae PL171</name>
    <dbReference type="NCBI Taxonomy" id="765915"/>
    <lineage>
        <taxon>Eukaryota</taxon>
        <taxon>Fungi</taxon>
        <taxon>Fungi incertae sedis</taxon>
        <taxon>Blastocladiomycota</taxon>
        <taxon>Blastocladiomycetes</taxon>
        <taxon>Blastocladiales</taxon>
        <taxon>Catenariaceae</taxon>
        <taxon>Catenaria</taxon>
    </lineage>
</organism>
<evidence type="ECO:0000313" key="2">
    <source>
        <dbReference type="EMBL" id="ORZ39086.1"/>
    </source>
</evidence>
<dbReference type="EMBL" id="MCFL01000006">
    <property type="protein sequence ID" value="ORZ39086.1"/>
    <property type="molecule type" value="Genomic_DNA"/>
</dbReference>
<sequence>MSACFGRLLAIGRILLETNAPLQPTAISRLGWTPAVVNLPFLVRVALLRTTYAHRHRLNLEQLPRTATQLQSSHHDSPSYPHCQHAARVSDTCPCCSAVRGQPTAGRTAPPRPSSRRLGRAARVLPCPSPDCVHDADTDGYRRRSAGAARERPDRRVNHGHGRNLAAHPVGARESPTRKGGRRLSLTARCCPGIRRRHSDSPRTRNHARWSRRR</sequence>
<comment type="caution">
    <text evidence="2">The sequence shown here is derived from an EMBL/GenBank/DDBJ whole genome shotgun (WGS) entry which is preliminary data.</text>
</comment>
<name>A0A1Y2HWV6_9FUNG</name>
<dbReference type="AlphaFoldDB" id="A0A1Y2HWV6"/>